<accession>A0A085MV24</accession>
<evidence type="ECO:0000313" key="1">
    <source>
        <dbReference type="EMBL" id="KFD61070.1"/>
    </source>
</evidence>
<organism evidence="1">
    <name type="scientific">Trichuris suis</name>
    <name type="common">pig whipworm</name>
    <dbReference type="NCBI Taxonomy" id="68888"/>
    <lineage>
        <taxon>Eukaryota</taxon>
        <taxon>Metazoa</taxon>
        <taxon>Ecdysozoa</taxon>
        <taxon>Nematoda</taxon>
        <taxon>Enoplea</taxon>
        <taxon>Dorylaimia</taxon>
        <taxon>Trichinellida</taxon>
        <taxon>Trichuridae</taxon>
        <taxon>Trichuris</taxon>
    </lineage>
</organism>
<dbReference type="AlphaFoldDB" id="A0A085MV24"/>
<gene>
    <name evidence="1" type="ORF">M514_26772</name>
</gene>
<dbReference type="Proteomes" id="UP000030758">
    <property type="component" value="Unassembled WGS sequence"/>
</dbReference>
<name>A0A085MV24_9BILA</name>
<reference evidence="1" key="1">
    <citation type="journal article" date="2014" name="Nat. Genet.">
        <title>Genome and transcriptome of the porcine whipworm Trichuris suis.</title>
        <authorList>
            <person name="Jex A.R."/>
            <person name="Nejsum P."/>
            <person name="Schwarz E.M."/>
            <person name="Hu L."/>
            <person name="Young N.D."/>
            <person name="Hall R.S."/>
            <person name="Korhonen P.K."/>
            <person name="Liao S."/>
            <person name="Thamsborg S."/>
            <person name="Xia J."/>
            <person name="Xu P."/>
            <person name="Wang S."/>
            <person name="Scheerlinck J.P."/>
            <person name="Hofmann A."/>
            <person name="Sternberg P.W."/>
            <person name="Wang J."/>
            <person name="Gasser R.B."/>
        </authorList>
    </citation>
    <scope>NUCLEOTIDE SEQUENCE [LARGE SCALE GENOMIC DNA]</scope>
    <source>
        <strain evidence="1">DCEP-RM93F</strain>
    </source>
</reference>
<proteinExistence type="predicted"/>
<dbReference type="EMBL" id="KL367637">
    <property type="protein sequence ID" value="KFD61070.1"/>
    <property type="molecule type" value="Genomic_DNA"/>
</dbReference>
<sequence length="124" mass="14072">MSQIQVGSIVPHERMSQIQAGSIVPHERWRSIVPQEHYHCIVPAKQCSSGFVCGFRLRLATIRVPPAGHMMDGSSIIMTVTAQRASRIPRPRQLLRNRISRPKFDLRTDKNNDPDFLLARLCST</sequence>
<protein>
    <submittedName>
        <fullName evidence="1">Uncharacterized protein</fullName>
    </submittedName>
</protein>